<feature type="transmembrane region" description="Helical" evidence="9">
    <location>
        <begin position="51"/>
        <end position="72"/>
    </location>
</feature>
<evidence type="ECO:0000256" key="8">
    <source>
        <dbReference type="ARBA" id="ARBA00023136"/>
    </source>
</evidence>
<evidence type="ECO:0000256" key="3">
    <source>
        <dbReference type="ARBA" id="ARBA00022475"/>
    </source>
</evidence>
<keyword evidence="7 9" id="KW-1133">Transmembrane helix</keyword>
<evidence type="ECO:0000256" key="6">
    <source>
        <dbReference type="ARBA" id="ARBA00022692"/>
    </source>
</evidence>
<proteinExistence type="predicted"/>
<gene>
    <name evidence="10" type="ORF">NCTC10124_01458</name>
</gene>
<keyword evidence="5" id="KW-0598">Phosphotransferase system</keyword>
<evidence type="ECO:0000256" key="2">
    <source>
        <dbReference type="ARBA" id="ARBA00022448"/>
    </source>
</evidence>
<evidence type="ECO:0000256" key="5">
    <source>
        <dbReference type="ARBA" id="ARBA00022683"/>
    </source>
</evidence>
<accession>A0A3B0PWD9</accession>
<feature type="non-terminal residue" evidence="10">
    <location>
        <position position="73"/>
    </location>
</feature>
<evidence type="ECO:0000313" key="11">
    <source>
        <dbReference type="Proteomes" id="UP000259328"/>
    </source>
</evidence>
<dbReference type="GO" id="GO:0009401">
    <property type="term" value="P:phosphoenolpyruvate-dependent sugar phosphotransferase system"/>
    <property type="evidence" value="ECO:0007669"/>
    <property type="project" value="UniProtKB-KW"/>
</dbReference>
<dbReference type="AlphaFoldDB" id="A0A3B0PWD9"/>
<keyword evidence="3" id="KW-1003">Cell membrane</keyword>
<evidence type="ECO:0000256" key="1">
    <source>
        <dbReference type="ARBA" id="ARBA00004651"/>
    </source>
</evidence>
<dbReference type="EMBL" id="LS991953">
    <property type="protein sequence ID" value="SYV93701.1"/>
    <property type="molecule type" value="Genomic_DNA"/>
</dbReference>
<dbReference type="InterPro" id="IPR004703">
    <property type="entry name" value="PTS_sugar-sp_permease"/>
</dbReference>
<sequence>MLLGFFVNILMVALRKFTNMHSIMLTGHVMFQQSAIVVPVVYFLIFYQKNVAINIDQIIAIILISSLILGLYW</sequence>
<evidence type="ECO:0000256" key="4">
    <source>
        <dbReference type="ARBA" id="ARBA00022597"/>
    </source>
</evidence>
<organism evidence="10 11">
    <name type="scientific">Mycoplasmopsis synoviae</name>
    <name type="common">Mycoplasma synoviae</name>
    <dbReference type="NCBI Taxonomy" id="2109"/>
    <lineage>
        <taxon>Bacteria</taxon>
        <taxon>Bacillati</taxon>
        <taxon>Mycoplasmatota</taxon>
        <taxon>Mycoplasmoidales</taxon>
        <taxon>Metamycoplasmataceae</taxon>
        <taxon>Mycoplasmopsis</taxon>
    </lineage>
</organism>
<evidence type="ECO:0000313" key="10">
    <source>
        <dbReference type="EMBL" id="SYV93701.1"/>
    </source>
</evidence>
<feature type="transmembrane region" description="Helical" evidence="9">
    <location>
        <begin position="21"/>
        <end position="45"/>
    </location>
</feature>
<keyword evidence="8 9" id="KW-0472">Membrane</keyword>
<comment type="subcellular location">
    <subcellularLocation>
        <location evidence="1">Cell membrane</location>
        <topology evidence="1">Multi-pass membrane protein</topology>
    </subcellularLocation>
</comment>
<protein>
    <submittedName>
        <fullName evidence="10">PTS system ascorbate-specific transporter subunit IIC</fullName>
    </submittedName>
</protein>
<dbReference type="Proteomes" id="UP000259328">
    <property type="component" value="Chromosome"/>
</dbReference>
<keyword evidence="2" id="KW-0813">Transport</keyword>
<evidence type="ECO:0000256" key="7">
    <source>
        <dbReference type="ARBA" id="ARBA00022989"/>
    </source>
</evidence>
<reference evidence="11" key="1">
    <citation type="submission" date="2018-06" db="EMBL/GenBank/DDBJ databases">
        <authorList>
            <consortium name="Pathogen Informatics"/>
        </authorList>
    </citation>
    <scope>NUCLEOTIDE SEQUENCE [LARGE SCALE GENOMIC DNA]</scope>
    <source>
        <strain evidence="11">NCTC10124</strain>
    </source>
</reference>
<keyword evidence="4" id="KW-0762">Sugar transport</keyword>
<dbReference type="GO" id="GO:0005886">
    <property type="term" value="C:plasma membrane"/>
    <property type="evidence" value="ECO:0007669"/>
    <property type="project" value="UniProtKB-SubCell"/>
</dbReference>
<evidence type="ECO:0000256" key="9">
    <source>
        <dbReference type="SAM" id="Phobius"/>
    </source>
</evidence>
<name>A0A3B0PWD9_MYCSY</name>
<dbReference type="Pfam" id="PF03611">
    <property type="entry name" value="EIIC-GAT"/>
    <property type="match status" value="1"/>
</dbReference>
<keyword evidence="6 9" id="KW-0812">Transmembrane</keyword>